<comment type="subcellular location">
    <subcellularLocation>
        <location evidence="1">Mitochondrion</location>
    </subcellularLocation>
</comment>
<dbReference type="Pfam" id="PF04849">
    <property type="entry name" value="HAP1_N"/>
    <property type="match status" value="1"/>
</dbReference>
<dbReference type="GO" id="GO:0005739">
    <property type="term" value="C:mitochondrion"/>
    <property type="evidence" value="ECO:0007669"/>
    <property type="project" value="UniProtKB-SubCell"/>
</dbReference>
<evidence type="ECO:0000256" key="2">
    <source>
        <dbReference type="ARBA" id="ARBA00023054"/>
    </source>
</evidence>
<gene>
    <name evidence="5" type="ORF">TKK_012786</name>
</gene>
<evidence type="ECO:0000313" key="6">
    <source>
        <dbReference type="Proteomes" id="UP001627154"/>
    </source>
</evidence>
<dbReference type="PANTHER" id="PTHR15751">
    <property type="entry name" value="TRAFFICKING KINESIN-BINDING PROTEIN"/>
    <property type="match status" value="1"/>
</dbReference>
<dbReference type="InterPro" id="IPR006933">
    <property type="entry name" value="HAP1_N"/>
</dbReference>
<dbReference type="InterPro" id="IPR051946">
    <property type="entry name" value="Intracell_Traff-Reg"/>
</dbReference>
<dbReference type="Proteomes" id="UP001627154">
    <property type="component" value="Unassembled WGS sequence"/>
</dbReference>
<keyword evidence="2" id="KW-0175">Coiled coil</keyword>
<evidence type="ECO:0000313" key="5">
    <source>
        <dbReference type="EMBL" id="KAL3392742.1"/>
    </source>
</evidence>
<accession>A0ABD2WJI6</accession>
<evidence type="ECO:0000256" key="3">
    <source>
        <dbReference type="ARBA" id="ARBA00023128"/>
    </source>
</evidence>
<sequence>MRDSCALYSETVHQKRRSSVQQKQQSQQRAILNDEANTFVAKSASKLAAVEDEGPRWPGVSPKASATLAALRLTKLRINSPSKTYSDVSTLTEVCSRDELPEVEIISLLTEQIPKYTLRADTLTEFGGYENQDWFIPSAKVVEHDESLGLTPEQIRETLNYFSEYKRPFIFIINL</sequence>
<keyword evidence="6" id="KW-1185">Reference proteome</keyword>
<comment type="caution">
    <text evidence="5">The sequence shown here is derived from an EMBL/GenBank/DDBJ whole genome shotgun (WGS) entry which is preliminary data.</text>
</comment>
<evidence type="ECO:0000256" key="1">
    <source>
        <dbReference type="ARBA" id="ARBA00004173"/>
    </source>
</evidence>
<reference evidence="5 6" key="1">
    <citation type="journal article" date="2024" name="bioRxiv">
        <title>A reference genome for Trichogramma kaykai: A tiny desert-dwelling parasitoid wasp with competing sex-ratio distorters.</title>
        <authorList>
            <person name="Culotta J."/>
            <person name="Lindsey A.R."/>
        </authorList>
    </citation>
    <scope>NUCLEOTIDE SEQUENCE [LARGE SCALE GENOMIC DNA]</scope>
    <source>
        <strain evidence="5 6">KSX58</strain>
    </source>
</reference>
<dbReference type="PANTHER" id="PTHR15751:SF12">
    <property type="entry name" value="TRAFFICKING KINESIN-BINDING PROTEIN MILT"/>
    <property type="match status" value="1"/>
</dbReference>
<protein>
    <recommendedName>
        <fullName evidence="4">HAP1 N-terminal domain-containing protein</fullName>
    </recommendedName>
</protein>
<evidence type="ECO:0000259" key="4">
    <source>
        <dbReference type="Pfam" id="PF04849"/>
    </source>
</evidence>
<proteinExistence type="predicted"/>
<name>A0ABD2WJI6_9HYME</name>
<dbReference type="EMBL" id="JBJJXI010000102">
    <property type="protein sequence ID" value="KAL3392742.1"/>
    <property type="molecule type" value="Genomic_DNA"/>
</dbReference>
<dbReference type="AlphaFoldDB" id="A0ABD2WJI6"/>
<organism evidence="5 6">
    <name type="scientific">Trichogramma kaykai</name>
    <dbReference type="NCBI Taxonomy" id="54128"/>
    <lineage>
        <taxon>Eukaryota</taxon>
        <taxon>Metazoa</taxon>
        <taxon>Ecdysozoa</taxon>
        <taxon>Arthropoda</taxon>
        <taxon>Hexapoda</taxon>
        <taxon>Insecta</taxon>
        <taxon>Pterygota</taxon>
        <taxon>Neoptera</taxon>
        <taxon>Endopterygota</taxon>
        <taxon>Hymenoptera</taxon>
        <taxon>Apocrita</taxon>
        <taxon>Proctotrupomorpha</taxon>
        <taxon>Chalcidoidea</taxon>
        <taxon>Trichogrammatidae</taxon>
        <taxon>Trichogramma</taxon>
    </lineage>
</organism>
<feature type="domain" description="HAP1 N-terminal" evidence="4">
    <location>
        <begin position="111"/>
        <end position="162"/>
    </location>
</feature>
<keyword evidence="3" id="KW-0496">Mitochondrion</keyword>